<keyword evidence="3" id="KW-1185">Reference proteome</keyword>
<organism evidence="2 3">
    <name type="scientific">Parasedimentitalea denitrificans</name>
    <dbReference type="NCBI Taxonomy" id="2211118"/>
    <lineage>
        <taxon>Bacteria</taxon>
        <taxon>Pseudomonadati</taxon>
        <taxon>Pseudomonadota</taxon>
        <taxon>Alphaproteobacteria</taxon>
        <taxon>Rhodobacterales</taxon>
        <taxon>Paracoccaceae</taxon>
        <taxon>Parasedimentitalea</taxon>
    </lineage>
</organism>
<protein>
    <recommendedName>
        <fullName evidence="4">Darcynin 1</fullName>
    </recommendedName>
</protein>
<gene>
    <name evidence="2" type="ORF">DL239_09385</name>
</gene>
<accession>A0ABX0W8Q9</accession>
<sequence length="108" mass="12363">MKLTIFLLLRANPSWLKLTRDQRARIAEHGLGSHFSQPGMKLRHFDAEAFHARISDIAVIEADDPQAYYFAIEALRDSPLIADEYFELVEIIPSYENGFKAYEASYVA</sequence>
<comment type="caution">
    <text evidence="2">The sequence shown here is derived from an EMBL/GenBank/DDBJ whole genome shotgun (WGS) entry which is preliminary data.</text>
</comment>
<comment type="similarity">
    <text evidence="1">Belongs to the darcynin family.</text>
</comment>
<evidence type="ECO:0000313" key="2">
    <source>
        <dbReference type="EMBL" id="NIZ61189.1"/>
    </source>
</evidence>
<evidence type="ECO:0000313" key="3">
    <source>
        <dbReference type="Proteomes" id="UP001429564"/>
    </source>
</evidence>
<reference evidence="2 3" key="1">
    <citation type="submission" date="2018-05" db="EMBL/GenBank/DDBJ databases">
        <authorList>
            <person name="Zhang Y.-J."/>
        </authorList>
    </citation>
    <scope>NUCLEOTIDE SEQUENCE [LARGE SCALE GENOMIC DNA]</scope>
    <source>
        <strain evidence="2 3">CY04</strain>
    </source>
</reference>
<evidence type="ECO:0008006" key="4">
    <source>
        <dbReference type="Google" id="ProtNLM"/>
    </source>
</evidence>
<dbReference type="Proteomes" id="UP001429564">
    <property type="component" value="Unassembled WGS sequence"/>
</dbReference>
<name>A0ABX0W8Q9_9RHOB</name>
<proteinExistence type="inferred from homology"/>
<evidence type="ECO:0000256" key="1">
    <source>
        <dbReference type="ARBA" id="ARBA00006869"/>
    </source>
</evidence>
<dbReference type="InterPro" id="IPR031409">
    <property type="entry name" value="Darcynin"/>
</dbReference>
<dbReference type="RefSeq" id="WP_167683750.1">
    <property type="nucleotide sequence ID" value="NZ_QHLQ01000007.1"/>
</dbReference>
<dbReference type="Pfam" id="PF17074">
    <property type="entry name" value="Darcynin"/>
    <property type="match status" value="1"/>
</dbReference>
<dbReference type="EMBL" id="QHLQ01000007">
    <property type="protein sequence ID" value="NIZ61189.1"/>
    <property type="molecule type" value="Genomic_DNA"/>
</dbReference>